<evidence type="ECO:0000313" key="2">
    <source>
        <dbReference type="Proteomes" id="UP000887458"/>
    </source>
</evidence>
<accession>A0ABQ8JBG1</accession>
<organism evidence="1 2">
    <name type="scientific">Dermatophagoides pteronyssinus</name>
    <name type="common">European house dust mite</name>
    <dbReference type="NCBI Taxonomy" id="6956"/>
    <lineage>
        <taxon>Eukaryota</taxon>
        <taxon>Metazoa</taxon>
        <taxon>Ecdysozoa</taxon>
        <taxon>Arthropoda</taxon>
        <taxon>Chelicerata</taxon>
        <taxon>Arachnida</taxon>
        <taxon>Acari</taxon>
        <taxon>Acariformes</taxon>
        <taxon>Sarcoptiformes</taxon>
        <taxon>Astigmata</taxon>
        <taxon>Psoroptidia</taxon>
        <taxon>Analgoidea</taxon>
        <taxon>Pyroglyphidae</taxon>
        <taxon>Dermatophagoidinae</taxon>
        <taxon>Dermatophagoides</taxon>
    </lineage>
</organism>
<reference evidence="1 2" key="2">
    <citation type="journal article" date="2022" name="Mol. Biol. Evol.">
        <title>Comparative Genomics Reveals Insights into the Divergent Evolution of Astigmatic Mites and Household Pest Adaptations.</title>
        <authorList>
            <person name="Xiong Q."/>
            <person name="Wan A.T."/>
            <person name="Liu X."/>
            <person name="Fung C.S."/>
            <person name="Xiao X."/>
            <person name="Malainual N."/>
            <person name="Hou J."/>
            <person name="Wang L."/>
            <person name="Wang M."/>
            <person name="Yang K.Y."/>
            <person name="Cui Y."/>
            <person name="Leung E.L."/>
            <person name="Nong W."/>
            <person name="Shin S.K."/>
            <person name="Au S.W."/>
            <person name="Jeong K.Y."/>
            <person name="Chew F.T."/>
            <person name="Hui J.H."/>
            <person name="Leung T.F."/>
            <person name="Tungtrongchitr A."/>
            <person name="Zhong N."/>
            <person name="Liu Z."/>
            <person name="Tsui S.K."/>
        </authorList>
    </citation>
    <scope>NUCLEOTIDE SEQUENCE [LARGE SCALE GENOMIC DNA]</scope>
    <source>
        <strain evidence="1">Derp</strain>
    </source>
</reference>
<dbReference type="EMBL" id="NJHN03000054">
    <property type="protein sequence ID" value="KAH9419947.1"/>
    <property type="molecule type" value="Genomic_DNA"/>
</dbReference>
<gene>
    <name evidence="1" type="ORF">DERP_001780</name>
</gene>
<name>A0ABQ8JBG1_DERPT</name>
<proteinExistence type="predicted"/>
<evidence type="ECO:0000313" key="1">
    <source>
        <dbReference type="EMBL" id="KAH9419947.1"/>
    </source>
</evidence>
<dbReference type="Proteomes" id="UP000887458">
    <property type="component" value="Unassembled WGS sequence"/>
</dbReference>
<reference evidence="1 2" key="1">
    <citation type="journal article" date="2018" name="J. Allergy Clin. Immunol.">
        <title>High-quality assembly of Dermatophagoides pteronyssinus genome and transcriptome reveals a wide range of novel allergens.</title>
        <authorList>
            <person name="Liu X.Y."/>
            <person name="Yang K.Y."/>
            <person name="Wang M.Q."/>
            <person name="Kwok J.S."/>
            <person name="Zeng X."/>
            <person name="Yang Z."/>
            <person name="Xiao X.J."/>
            <person name="Lau C.P."/>
            <person name="Li Y."/>
            <person name="Huang Z.M."/>
            <person name="Ba J.G."/>
            <person name="Yim A.K."/>
            <person name="Ouyang C.Y."/>
            <person name="Ngai S.M."/>
            <person name="Chan T.F."/>
            <person name="Leung E.L."/>
            <person name="Liu L."/>
            <person name="Liu Z.G."/>
            <person name="Tsui S.K."/>
        </authorList>
    </citation>
    <scope>NUCLEOTIDE SEQUENCE [LARGE SCALE GENOMIC DNA]</scope>
    <source>
        <strain evidence="1">Derp</strain>
    </source>
</reference>
<comment type="caution">
    <text evidence="1">The sequence shown here is derived from an EMBL/GenBank/DDBJ whole genome shotgun (WGS) entry which is preliminary data.</text>
</comment>
<protein>
    <submittedName>
        <fullName evidence="1">Uncharacterized protein</fullName>
    </submittedName>
</protein>
<sequence>MANNKALFLSNTLQKPNTFKDVKFDQFDLRIIRSDRLFFLILIIYDLYDDDQNKKNFSDE</sequence>
<keyword evidence="2" id="KW-1185">Reference proteome</keyword>